<comment type="caution">
    <text evidence="3">The sequence shown here is derived from an EMBL/GenBank/DDBJ whole genome shotgun (WGS) entry which is preliminary data.</text>
</comment>
<feature type="transmembrane region" description="Helical" evidence="2">
    <location>
        <begin position="71"/>
        <end position="89"/>
    </location>
</feature>
<organism evidence="3 4">
    <name type="scientific">Crepidotus variabilis</name>
    <dbReference type="NCBI Taxonomy" id="179855"/>
    <lineage>
        <taxon>Eukaryota</taxon>
        <taxon>Fungi</taxon>
        <taxon>Dikarya</taxon>
        <taxon>Basidiomycota</taxon>
        <taxon>Agaricomycotina</taxon>
        <taxon>Agaricomycetes</taxon>
        <taxon>Agaricomycetidae</taxon>
        <taxon>Agaricales</taxon>
        <taxon>Agaricineae</taxon>
        <taxon>Crepidotaceae</taxon>
        <taxon>Crepidotus</taxon>
    </lineage>
</organism>
<keyword evidence="2" id="KW-0472">Membrane</keyword>
<feature type="compositionally biased region" description="Polar residues" evidence="1">
    <location>
        <begin position="353"/>
        <end position="381"/>
    </location>
</feature>
<feature type="compositionally biased region" description="Polar residues" evidence="1">
    <location>
        <begin position="270"/>
        <end position="279"/>
    </location>
</feature>
<dbReference type="PANTHER" id="PTHR31735:SF1">
    <property type="entry name" value="VACUOLAR MEMBRANE PROTEIN YPL162C"/>
    <property type="match status" value="1"/>
</dbReference>
<keyword evidence="2" id="KW-0812">Transmembrane</keyword>
<feature type="transmembrane region" description="Helical" evidence="2">
    <location>
        <begin position="154"/>
        <end position="178"/>
    </location>
</feature>
<feature type="transmembrane region" description="Helical" evidence="2">
    <location>
        <begin position="198"/>
        <end position="219"/>
    </location>
</feature>
<keyword evidence="2" id="KW-1133">Transmembrane helix</keyword>
<accession>A0A9P6ERW3</accession>
<feature type="transmembrane region" description="Helical" evidence="2">
    <location>
        <begin position="28"/>
        <end position="50"/>
    </location>
</feature>
<dbReference type="Proteomes" id="UP000807306">
    <property type="component" value="Unassembled WGS sequence"/>
</dbReference>
<sequence length="416" mass="46169">MSGNHDIDSLTSATRIAVPDVDKHSCQLLGPTALVVQALMGVMVVLSLVYKRHRESPKRPWRIWIFDISKQVVGQLFVHAANLLVSGLASQHTSANACVSYFLNILIDTTLGVALIYFTLHALNNILTEKLHLKGFESGIYGEPPSANYWFRQAAVYILSLSTMKVVVITLLLVFPGIYKFGEWLLSWTWLGGSEDDFQVIFVMGFFPILMNIIQFWLIDSIVKASSIAGVALDIENDGGHHDREPLFNAEDDDDEFRPSLPEQHRRRTSASSYDSRGYQSHDDQTSNTSVTTPNEIKQSSPKLVDSHAYPPSLSSSMVSNVSTSQDKPPRIAKNLIKKSKRRDAPTPIPESISVSGPSSLSHTHTAPPLTNTTIPTNRQSSDWGANWDDANDWDHSNSVGNEDWKASPQTIQLQT</sequence>
<dbReference type="Pfam" id="PF12400">
    <property type="entry name" value="STIMATE"/>
    <property type="match status" value="1"/>
</dbReference>
<reference evidence="3" key="1">
    <citation type="submission" date="2020-11" db="EMBL/GenBank/DDBJ databases">
        <authorList>
            <consortium name="DOE Joint Genome Institute"/>
            <person name="Ahrendt S."/>
            <person name="Riley R."/>
            <person name="Andreopoulos W."/>
            <person name="Labutti K."/>
            <person name="Pangilinan J."/>
            <person name="Ruiz-Duenas F.J."/>
            <person name="Barrasa J.M."/>
            <person name="Sanchez-Garcia M."/>
            <person name="Camarero S."/>
            <person name="Miyauchi S."/>
            <person name="Serrano A."/>
            <person name="Linde D."/>
            <person name="Babiker R."/>
            <person name="Drula E."/>
            <person name="Ayuso-Fernandez I."/>
            <person name="Pacheco R."/>
            <person name="Padilla G."/>
            <person name="Ferreira P."/>
            <person name="Barriuso J."/>
            <person name="Kellner H."/>
            <person name="Castanera R."/>
            <person name="Alfaro M."/>
            <person name="Ramirez L."/>
            <person name="Pisabarro A.G."/>
            <person name="Kuo A."/>
            <person name="Tritt A."/>
            <person name="Lipzen A."/>
            <person name="He G."/>
            <person name="Yan M."/>
            <person name="Ng V."/>
            <person name="Cullen D."/>
            <person name="Martin F."/>
            <person name="Rosso M.-N."/>
            <person name="Henrissat B."/>
            <person name="Hibbett D."/>
            <person name="Martinez A.T."/>
            <person name="Grigoriev I.V."/>
        </authorList>
    </citation>
    <scope>NUCLEOTIDE SEQUENCE</scope>
    <source>
        <strain evidence="3">CBS 506.95</strain>
    </source>
</reference>
<dbReference type="InterPro" id="IPR022127">
    <property type="entry name" value="STIMATE/YPL162C"/>
</dbReference>
<evidence type="ECO:0000313" key="3">
    <source>
        <dbReference type="EMBL" id="KAF9534126.1"/>
    </source>
</evidence>
<dbReference type="OrthoDB" id="431202at2759"/>
<feature type="compositionally biased region" description="Polar residues" evidence="1">
    <location>
        <begin position="286"/>
        <end position="302"/>
    </location>
</feature>
<evidence type="ECO:0000256" key="1">
    <source>
        <dbReference type="SAM" id="MobiDB-lite"/>
    </source>
</evidence>
<dbReference type="PANTHER" id="PTHR31735">
    <property type="entry name" value="VACUOLAR MEMBRANE PROTEIN YPL162C"/>
    <property type="match status" value="1"/>
</dbReference>
<protein>
    <submittedName>
        <fullName evidence="3">Vacuolar membrane protein-domain-containing protein</fullName>
    </submittedName>
</protein>
<name>A0A9P6ERW3_9AGAR</name>
<evidence type="ECO:0000256" key="2">
    <source>
        <dbReference type="SAM" id="Phobius"/>
    </source>
</evidence>
<keyword evidence="4" id="KW-1185">Reference proteome</keyword>
<evidence type="ECO:0000313" key="4">
    <source>
        <dbReference type="Proteomes" id="UP000807306"/>
    </source>
</evidence>
<feature type="compositionally biased region" description="Low complexity" evidence="1">
    <location>
        <begin position="313"/>
        <end position="325"/>
    </location>
</feature>
<dbReference type="EMBL" id="MU157826">
    <property type="protein sequence ID" value="KAF9534126.1"/>
    <property type="molecule type" value="Genomic_DNA"/>
</dbReference>
<proteinExistence type="predicted"/>
<feature type="region of interest" description="Disordered" evidence="1">
    <location>
        <begin position="242"/>
        <end position="416"/>
    </location>
</feature>
<dbReference type="GO" id="GO:0016020">
    <property type="term" value="C:membrane"/>
    <property type="evidence" value="ECO:0007669"/>
    <property type="project" value="TreeGrafter"/>
</dbReference>
<feature type="transmembrane region" description="Helical" evidence="2">
    <location>
        <begin position="101"/>
        <end position="120"/>
    </location>
</feature>
<dbReference type="AlphaFoldDB" id="A0A9P6ERW3"/>
<gene>
    <name evidence="3" type="ORF">CPB83DRAFT_902097</name>
</gene>